<dbReference type="AlphaFoldDB" id="A0A2M6WQF6"/>
<organism evidence="4 5">
    <name type="scientific">Candidatus Falkowbacteria bacterium CG10_big_fil_rev_8_21_14_0_10_39_9</name>
    <dbReference type="NCBI Taxonomy" id="1974566"/>
    <lineage>
        <taxon>Bacteria</taxon>
        <taxon>Candidatus Falkowiibacteriota</taxon>
    </lineage>
</organism>
<dbReference type="SUPFAM" id="SSF48452">
    <property type="entry name" value="TPR-like"/>
    <property type="match status" value="1"/>
</dbReference>
<dbReference type="Proteomes" id="UP000228900">
    <property type="component" value="Unassembled WGS sequence"/>
</dbReference>
<proteinExistence type="predicted"/>
<evidence type="ECO:0000256" key="3">
    <source>
        <dbReference type="PROSITE-ProRule" id="PRU00339"/>
    </source>
</evidence>
<accession>A0A2M6WQF6</accession>
<dbReference type="Gene3D" id="1.25.40.10">
    <property type="entry name" value="Tetratricopeptide repeat domain"/>
    <property type="match status" value="2"/>
</dbReference>
<evidence type="ECO:0000313" key="5">
    <source>
        <dbReference type="Proteomes" id="UP000228900"/>
    </source>
</evidence>
<evidence type="ECO:0000313" key="4">
    <source>
        <dbReference type="EMBL" id="PIT95038.1"/>
    </source>
</evidence>
<dbReference type="Pfam" id="PF00515">
    <property type="entry name" value="TPR_1"/>
    <property type="match status" value="1"/>
</dbReference>
<feature type="repeat" description="TPR" evidence="3">
    <location>
        <begin position="65"/>
        <end position="98"/>
    </location>
</feature>
<name>A0A2M6WQF6_9BACT</name>
<dbReference type="PROSITE" id="PS50005">
    <property type="entry name" value="TPR"/>
    <property type="match status" value="1"/>
</dbReference>
<dbReference type="InterPro" id="IPR050498">
    <property type="entry name" value="Ycf3"/>
</dbReference>
<dbReference type="EMBL" id="PFAQ01000021">
    <property type="protein sequence ID" value="PIT95038.1"/>
    <property type="molecule type" value="Genomic_DNA"/>
</dbReference>
<dbReference type="PANTHER" id="PTHR44858:SF1">
    <property type="entry name" value="UDP-N-ACETYLGLUCOSAMINE--PEPTIDE N-ACETYLGLUCOSAMINYLTRANSFERASE SPINDLY-RELATED"/>
    <property type="match status" value="1"/>
</dbReference>
<gene>
    <name evidence="4" type="ORF">COT98_01395</name>
</gene>
<evidence type="ECO:0000256" key="2">
    <source>
        <dbReference type="ARBA" id="ARBA00022803"/>
    </source>
</evidence>
<comment type="caution">
    <text evidence="4">The sequence shown here is derived from an EMBL/GenBank/DDBJ whole genome shotgun (WGS) entry which is preliminary data.</text>
</comment>
<dbReference type="InterPro" id="IPR011990">
    <property type="entry name" value="TPR-like_helical_dom_sf"/>
</dbReference>
<sequence>MSKIVVFTVILFFALRVQAQNKIIFEPKTKTDYTLFALDAIEHKNDQTIALIYINKAIGMDPPNAFCYAIRGNIYLEQGQYKLAFVDFDQAIDLDPTDFFNFFGRAKSCYFLEKYDNALKDLNQALVLISFDADIYWWRSKVKESLGDYVGCEADFKTYEYLNTLQ</sequence>
<dbReference type="InterPro" id="IPR019734">
    <property type="entry name" value="TPR_rpt"/>
</dbReference>
<dbReference type="SMART" id="SM00028">
    <property type="entry name" value="TPR"/>
    <property type="match status" value="2"/>
</dbReference>
<keyword evidence="1" id="KW-0677">Repeat</keyword>
<dbReference type="PANTHER" id="PTHR44858">
    <property type="entry name" value="TETRATRICOPEPTIDE REPEAT PROTEIN 6"/>
    <property type="match status" value="1"/>
</dbReference>
<keyword evidence="2 3" id="KW-0802">TPR repeat</keyword>
<evidence type="ECO:0000256" key="1">
    <source>
        <dbReference type="ARBA" id="ARBA00022737"/>
    </source>
</evidence>
<protein>
    <submittedName>
        <fullName evidence="4">Uncharacterized protein</fullName>
    </submittedName>
</protein>
<reference evidence="5" key="1">
    <citation type="submission" date="2017-09" db="EMBL/GenBank/DDBJ databases">
        <title>Depth-based differentiation of microbial function through sediment-hosted aquifers and enrichment of novel symbionts in the deep terrestrial subsurface.</title>
        <authorList>
            <person name="Probst A.J."/>
            <person name="Ladd B."/>
            <person name="Jarett J.K."/>
            <person name="Geller-Mcgrath D.E."/>
            <person name="Sieber C.M.K."/>
            <person name="Emerson J.B."/>
            <person name="Anantharaman K."/>
            <person name="Thomas B.C."/>
            <person name="Malmstrom R."/>
            <person name="Stieglmeier M."/>
            <person name="Klingl A."/>
            <person name="Woyke T."/>
            <person name="Ryan C.M."/>
            <person name="Banfield J.F."/>
        </authorList>
    </citation>
    <scope>NUCLEOTIDE SEQUENCE [LARGE SCALE GENOMIC DNA]</scope>
</reference>